<protein>
    <submittedName>
        <fullName evidence="2">Uncharacterized protein</fullName>
    </submittedName>
</protein>
<dbReference type="Proteomes" id="UP000009017">
    <property type="component" value="Unassembled WGS sequence"/>
</dbReference>
<evidence type="ECO:0000313" key="3">
    <source>
        <dbReference type="Proteomes" id="UP000009017"/>
    </source>
</evidence>
<organism evidence="2 3">
    <name type="scientific">Bartonella melophagi K-2C</name>
    <dbReference type="NCBI Taxonomy" id="1094557"/>
    <lineage>
        <taxon>Bacteria</taxon>
        <taxon>Pseudomonadati</taxon>
        <taxon>Pseudomonadota</taxon>
        <taxon>Alphaproteobacteria</taxon>
        <taxon>Hyphomicrobiales</taxon>
        <taxon>Bartonellaceae</taxon>
        <taxon>Bartonella</taxon>
    </lineage>
</organism>
<evidence type="ECO:0000256" key="1">
    <source>
        <dbReference type="SAM" id="Phobius"/>
    </source>
</evidence>
<keyword evidence="1" id="KW-0812">Transmembrane</keyword>
<accession>J0QVU0</accession>
<dbReference type="HOGENOM" id="CLU_3372276_0_0_5"/>
<keyword evidence="3" id="KW-1185">Reference proteome</keyword>
<evidence type="ECO:0000313" key="2">
    <source>
        <dbReference type="EMBL" id="EJF90106.1"/>
    </source>
</evidence>
<sequence length="34" mass="4003">MIVYTRIFAILTCIIYLFLFNALENEHNTLVLSL</sequence>
<gene>
    <name evidence="2" type="ORF">ME3_00658</name>
</gene>
<dbReference type="AlphaFoldDB" id="J0QVU0"/>
<comment type="caution">
    <text evidence="2">The sequence shown here is derived from an EMBL/GenBank/DDBJ whole genome shotgun (WGS) entry which is preliminary data.</text>
</comment>
<reference evidence="2 3" key="1">
    <citation type="submission" date="2012-03" db="EMBL/GenBank/DDBJ databases">
        <title>The Genome Sequence of Bartonella melophagi K-2C.</title>
        <authorList>
            <consortium name="The Broad Institute Genome Sequencing Platform"/>
            <consortium name="The Broad Institute Genome Sequencing Center for Infectious Disease"/>
            <person name="Feldgarden M."/>
            <person name="Kirby J."/>
            <person name="Kosoy M."/>
            <person name="Birtles R."/>
            <person name="Probert W.S."/>
            <person name="Chiaraviglio L."/>
            <person name="Young S.K."/>
            <person name="Zeng Q."/>
            <person name="Gargeya S."/>
            <person name="Fitzgerald M."/>
            <person name="Haas B."/>
            <person name="Abouelleil A."/>
            <person name="Alvarado L."/>
            <person name="Arachchi H.M."/>
            <person name="Berlin A."/>
            <person name="Chapman S.B."/>
            <person name="Gearin G."/>
            <person name="Goldberg J."/>
            <person name="Griggs A."/>
            <person name="Gujja S."/>
            <person name="Hansen M."/>
            <person name="Heiman D."/>
            <person name="Howarth C."/>
            <person name="Larimer J."/>
            <person name="Lui A."/>
            <person name="MacDonald P.J.P."/>
            <person name="McCowen C."/>
            <person name="Montmayeur A."/>
            <person name="Murphy C."/>
            <person name="Neiman D."/>
            <person name="Pearson M."/>
            <person name="Priest M."/>
            <person name="Roberts A."/>
            <person name="Saif S."/>
            <person name="Shea T."/>
            <person name="Sisk P."/>
            <person name="Stolte C."/>
            <person name="Sykes S."/>
            <person name="Wortman J."/>
            <person name="Nusbaum C."/>
            <person name="Birren B."/>
        </authorList>
    </citation>
    <scope>NUCLEOTIDE SEQUENCE [LARGE SCALE GENOMIC DNA]</scope>
    <source>
        <strain evidence="2 3">K-2C</strain>
    </source>
</reference>
<keyword evidence="1" id="KW-1133">Transmembrane helix</keyword>
<dbReference type="EMBL" id="AIMA01000013">
    <property type="protein sequence ID" value="EJF90106.1"/>
    <property type="molecule type" value="Genomic_DNA"/>
</dbReference>
<keyword evidence="1" id="KW-0472">Membrane</keyword>
<proteinExistence type="predicted"/>
<name>J0QVU0_9HYPH</name>
<feature type="transmembrane region" description="Helical" evidence="1">
    <location>
        <begin position="7"/>
        <end position="23"/>
    </location>
</feature>